<keyword evidence="2" id="KW-0812">Transmembrane</keyword>
<dbReference type="AlphaFoldDB" id="A0A1C6VTC3"/>
<evidence type="ECO:0000313" key="5">
    <source>
        <dbReference type="Proteomes" id="UP000199343"/>
    </source>
</evidence>
<protein>
    <submittedName>
        <fullName evidence="3">Uncharacterized protein</fullName>
    </submittedName>
</protein>
<evidence type="ECO:0000313" key="4">
    <source>
        <dbReference type="EMBL" id="WSA31065.1"/>
    </source>
</evidence>
<reference evidence="4 6" key="2">
    <citation type="submission" date="2022-10" db="EMBL/GenBank/DDBJ databases">
        <title>The complete genomes of actinobacterial strains from the NBC collection.</title>
        <authorList>
            <person name="Joergensen T.S."/>
            <person name="Alvarez Arevalo M."/>
            <person name="Sterndorff E.B."/>
            <person name="Faurdal D."/>
            <person name="Vuksanovic O."/>
            <person name="Mourched A.-S."/>
            <person name="Charusanti P."/>
            <person name="Shaw S."/>
            <person name="Blin K."/>
            <person name="Weber T."/>
        </authorList>
    </citation>
    <scope>NUCLEOTIDE SEQUENCE [LARGE SCALE GENOMIC DNA]</scope>
    <source>
        <strain evidence="4 6">NBC 01809</strain>
    </source>
</reference>
<dbReference type="OrthoDB" id="3406129at2"/>
<organism evidence="3 5">
    <name type="scientific">Micromonospora peucetia</name>
    <dbReference type="NCBI Taxonomy" id="47871"/>
    <lineage>
        <taxon>Bacteria</taxon>
        <taxon>Bacillati</taxon>
        <taxon>Actinomycetota</taxon>
        <taxon>Actinomycetes</taxon>
        <taxon>Micromonosporales</taxon>
        <taxon>Micromonosporaceae</taxon>
        <taxon>Micromonospora</taxon>
    </lineage>
</organism>
<feature type="transmembrane region" description="Helical" evidence="2">
    <location>
        <begin position="118"/>
        <end position="138"/>
    </location>
</feature>
<keyword evidence="2" id="KW-1133">Transmembrane helix</keyword>
<feature type="transmembrane region" description="Helical" evidence="2">
    <location>
        <begin position="55"/>
        <end position="78"/>
    </location>
</feature>
<keyword evidence="2" id="KW-0472">Membrane</keyword>
<keyword evidence="6" id="KW-1185">Reference proteome</keyword>
<gene>
    <name evidence="3" type="ORF">GA0070608_4009</name>
    <name evidence="4" type="ORF">OIE14_23335</name>
</gene>
<proteinExistence type="predicted"/>
<reference evidence="3 5" key="1">
    <citation type="submission" date="2016-06" db="EMBL/GenBank/DDBJ databases">
        <authorList>
            <person name="Kjaerup R.B."/>
            <person name="Dalgaard T.S."/>
            <person name="Juul-Madsen H.R."/>
        </authorList>
    </citation>
    <scope>NUCLEOTIDE SEQUENCE [LARGE SCALE GENOMIC DNA]</scope>
    <source>
        <strain evidence="3 5">DSM 43363</strain>
    </source>
</reference>
<dbReference type="EMBL" id="CP109071">
    <property type="protein sequence ID" value="WSA31065.1"/>
    <property type="molecule type" value="Genomic_DNA"/>
</dbReference>
<name>A0A1C6VTC3_9ACTN</name>
<evidence type="ECO:0000313" key="6">
    <source>
        <dbReference type="Proteomes" id="UP001334804"/>
    </source>
</evidence>
<dbReference type="EMBL" id="FMIC01000002">
    <property type="protein sequence ID" value="SCL69427.1"/>
    <property type="molecule type" value="Genomic_DNA"/>
</dbReference>
<dbReference type="RefSeq" id="WP_091630072.1">
    <property type="nucleotide sequence ID" value="NZ_CP109071.1"/>
</dbReference>
<accession>A0A1C6VTC3</accession>
<dbReference type="Proteomes" id="UP001334804">
    <property type="component" value="Chromosome"/>
</dbReference>
<dbReference type="STRING" id="47871.GA0070608_4009"/>
<evidence type="ECO:0000256" key="2">
    <source>
        <dbReference type="SAM" id="Phobius"/>
    </source>
</evidence>
<feature type="region of interest" description="Disordered" evidence="1">
    <location>
        <begin position="153"/>
        <end position="176"/>
    </location>
</feature>
<feature type="transmembrane region" description="Helical" evidence="2">
    <location>
        <begin position="90"/>
        <end position="112"/>
    </location>
</feature>
<feature type="transmembrane region" description="Helical" evidence="2">
    <location>
        <begin position="12"/>
        <end position="35"/>
    </location>
</feature>
<sequence length="176" mass="17084">MIGTLTRHVAGAVAAWLVCVAEGLVGYLALFAFALGTPESDQGGPLAGPLMVLGAALLGAVLVPLVVAPAVVIGEAALARRGAFARTQAACGVAALLVGLYVAGIAAVTGAAVAGAALAWSLVTAVVICPVVAHAAVVRGARAATGWLARWSSPRSPATVAPSASPVDHPGGSEVP</sequence>
<evidence type="ECO:0000256" key="1">
    <source>
        <dbReference type="SAM" id="MobiDB-lite"/>
    </source>
</evidence>
<dbReference type="Proteomes" id="UP000199343">
    <property type="component" value="Unassembled WGS sequence"/>
</dbReference>
<evidence type="ECO:0000313" key="3">
    <source>
        <dbReference type="EMBL" id="SCL69427.1"/>
    </source>
</evidence>